<sequence length="191" mass="21238">MADWADWVELADPPATPESRATCPICMDTLGKPINTRVKDRAAPVTCCAMQCRRETRPSHVAAVIVPELFEQFSQLVTVKAMEGESFYCPMKECSEVVLKPAIRAGQEQTSCPICGTAVKWVGTTVSRATRTSAWSTGGDHERAQLMTLKMGWKQCPKCCVLVERSMGCNFMRCKWYVRSSLSTLFTSHAF</sequence>
<dbReference type="OrthoDB" id="10009520at2759"/>
<name>A0A067BID7_SAPPC</name>
<proteinExistence type="predicted"/>
<organism evidence="1 2">
    <name type="scientific">Saprolegnia parasitica (strain CBS 223.65)</name>
    <dbReference type="NCBI Taxonomy" id="695850"/>
    <lineage>
        <taxon>Eukaryota</taxon>
        <taxon>Sar</taxon>
        <taxon>Stramenopiles</taxon>
        <taxon>Oomycota</taxon>
        <taxon>Saprolegniomycetes</taxon>
        <taxon>Saprolegniales</taxon>
        <taxon>Saprolegniaceae</taxon>
        <taxon>Saprolegnia</taxon>
    </lineage>
</organism>
<dbReference type="STRING" id="695850.A0A067BID7"/>
<dbReference type="RefSeq" id="XP_012211129.1">
    <property type="nucleotide sequence ID" value="XM_012355739.1"/>
</dbReference>
<evidence type="ECO:0000313" key="2">
    <source>
        <dbReference type="Proteomes" id="UP000030745"/>
    </source>
</evidence>
<dbReference type="GO" id="GO:0016567">
    <property type="term" value="P:protein ubiquitination"/>
    <property type="evidence" value="ECO:0007669"/>
    <property type="project" value="InterPro"/>
</dbReference>
<accession>A0A067BID7</accession>
<protein>
    <recommendedName>
        <fullName evidence="3">RING-type domain-containing protein</fullName>
    </recommendedName>
</protein>
<dbReference type="Proteomes" id="UP000030745">
    <property type="component" value="Unassembled WGS sequence"/>
</dbReference>
<dbReference type="SUPFAM" id="SSF57850">
    <property type="entry name" value="RING/U-box"/>
    <property type="match status" value="1"/>
</dbReference>
<dbReference type="AlphaFoldDB" id="A0A067BID7"/>
<dbReference type="VEuPathDB" id="FungiDB:SPRG_16430"/>
<dbReference type="GO" id="GO:0004842">
    <property type="term" value="F:ubiquitin-protein transferase activity"/>
    <property type="evidence" value="ECO:0007669"/>
    <property type="project" value="InterPro"/>
</dbReference>
<dbReference type="GeneID" id="24138057"/>
<gene>
    <name evidence="1" type="ORF">SPRG_16430</name>
</gene>
<dbReference type="KEGG" id="spar:SPRG_16430"/>
<dbReference type="InterPro" id="IPR031127">
    <property type="entry name" value="E3_UB_ligase_RBR"/>
</dbReference>
<dbReference type="Gene3D" id="1.20.120.1750">
    <property type="match status" value="1"/>
</dbReference>
<evidence type="ECO:0000313" key="1">
    <source>
        <dbReference type="EMBL" id="KDO18164.1"/>
    </source>
</evidence>
<reference evidence="1 2" key="1">
    <citation type="journal article" date="2013" name="PLoS Genet.">
        <title>Distinctive expansion of potential virulence genes in the genome of the oomycete fish pathogen Saprolegnia parasitica.</title>
        <authorList>
            <person name="Jiang R.H."/>
            <person name="de Bruijn I."/>
            <person name="Haas B.J."/>
            <person name="Belmonte R."/>
            <person name="Lobach L."/>
            <person name="Christie J."/>
            <person name="van den Ackerveken G."/>
            <person name="Bottin A."/>
            <person name="Bulone V."/>
            <person name="Diaz-Moreno S.M."/>
            <person name="Dumas B."/>
            <person name="Fan L."/>
            <person name="Gaulin E."/>
            <person name="Govers F."/>
            <person name="Grenville-Briggs L.J."/>
            <person name="Horner N.R."/>
            <person name="Levin J.Z."/>
            <person name="Mammella M."/>
            <person name="Meijer H.J."/>
            <person name="Morris P."/>
            <person name="Nusbaum C."/>
            <person name="Oome S."/>
            <person name="Phillips A.J."/>
            <person name="van Rooyen D."/>
            <person name="Rzeszutek E."/>
            <person name="Saraiva M."/>
            <person name="Secombes C.J."/>
            <person name="Seidl M.F."/>
            <person name="Snel B."/>
            <person name="Stassen J.H."/>
            <person name="Sykes S."/>
            <person name="Tripathy S."/>
            <person name="van den Berg H."/>
            <person name="Vega-Arreguin J.C."/>
            <person name="Wawra S."/>
            <person name="Young S.K."/>
            <person name="Zeng Q."/>
            <person name="Dieguez-Uribeondo J."/>
            <person name="Russ C."/>
            <person name="Tyler B.M."/>
            <person name="van West P."/>
        </authorList>
    </citation>
    <scope>NUCLEOTIDE SEQUENCE [LARGE SCALE GENOMIC DNA]</scope>
    <source>
        <strain evidence="1 2">CBS 223.65</strain>
    </source>
</reference>
<dbReference type="EMBL" id="KK583485">
    <property type="protein sequence ID" value="KDO18164.1"/>
    <property type="molecule type" value="Genomic_DNA"/>
</dbReference>
<keyword evidence="2" id="KW-1185">Reference proteome</keyword>
<dbReference type="PANTHER" id="PTHR11685">
    <property type="entry name" value="RBR FAMILY RING FINGER AND IBR DOMAIN-CONTAINING"/>
    <property type="match status" value="1"/>
</dbReference>
<evidence type="ECO:0008006" key="3">
    <source>
        <dbReference type="Google" id="ProtNLM"/>
    </source>
</evidence>